<evidence type="ECO:0000256" key="2">
    <source>
        <dbReference type="ARBA" id="ARBA00007843"/>
    </source>
</evidence>
<organism evidence="9 10">
    <name type="scientific">Kalanchoe fedtschenkoi</name>
    <name type="common">Lavender scallops</name>
    <name type="synonym">South American air plant</name>
    <dbReference type="NCBI Taxonomy" id="63787"/>
    <lineage>
        <taxon>Eukaryota</taxon>
        <taxon>Viridiplantae</taxon>
        <taxon>Streptophyta</taxon>
        <taxon>Embryophyta</taxon>
        <taxon>Tracheophyta</taxon>
        <taxon>Spermatophyta</taxon>
        <taxon>Magnoliopsida</taxon>
        <taxon>eudicotyledons</taxon>
        <taxon>Gunneridae</taxon>
        <taxon>Pentapetalae</taxon>
        <taxon>Saxifragales</taxon>
        <taxon>Crassulaceae</taxon>
        <taxon>Kalanchoe</taxon>
    </lineage>
</organism>
<dbReference type="InterPro" id="IPR000782">
    <property type="entry name" value="FAS1_domain"/>
</dbReference>
<proteinExistence type="inferred from homology"/>
<dbReference type="InterPro" id="IPR045003">
    <property type="entry name" value="FLA_A"/>
</dbReference>
<dbReference type="GO" id="GO:0098552">
    <property type="term" value="C:side of membrane"/>
    <property type="evidence" value="ECO:0007669"/>
    <property type="project" value="UniProtKB-KW"/>
</dbReference>
<protein>
    <recommendedName>
        <fullName evidence="8">FAS1 domain-containing protein</fullName>
    </recommendedName>
</protein>
<dbReference type="AlphaFoldDB" id="A0A7N0U3K9"/>
<comment type="function">
    <text evidence="7">May be a cell surface adhesion protein.</text>
</comment>
<evidence type="ECO:0000256" key="5">
    <source>
        <dbReference type="ARBA" id="ARBA00022729"/>
    </source>
</evidence>
<name>A0A7N0U3K9_KALFE</name>
<keyword evidence="3" id="KW-1003">Cell membrane</keyword>
<evidence type="ECO:0000259" key="8">
    <source>
        <dbReference type="Pfam" id="PF02469"/>
    </source>
</evidence>
<dbReference type="GO" id="GO:0005886">
    <property type="term" value="C:plasma membrane"/>
    <property type="evidence" value="ECO:0007669"/>
    <property type="project" value="UniProtKB-SubCell"/>
</dbReference>
<evidence type="ECO:0000256" key="1">
    <source>
        <dbReference type="ARBA" id="ARBA00004609"/>
    </source>
</evidence>
<evidence type="ECO:0000256" key="6">
    <source>
        <dbReference type="ARBA" id="ARBA00023136"/>
    </source>
</evidence>
<dbReference type="Pfam" id="PF02469">
    <property type="entry name" value="Fasciclin"/>
    <property type="match status" value="1"/>
</dbReference>
<accession>A0A7N0U3K9</accession>
<evidence type="ECO:0000256" key="4">
    <source>
        <dbReference type="ARBA" id="ARBA00022622"/>
    </source>
</evidence>
<sequence>MKAVVLRFHVLHSYYPLGSLESIVNPVQPTLATESMGAGRFTLNISKLNGSVAIDTGVVQATVTQTVCDQNPVAIFGVSRVLLPRELFGKNPSVSPTKPGTGKFDRAPSPISYASSSSDYLSQPPAPAPSFGAKIRGELDVLSICIALYLLVC</sequence>
<dbReference type="GO" id="GO:0009834">
    <property type="term" value="P:plant-type secondary cell wall biogenesis"/>
    <property type="evidence" value="ECO:0007669"/>
    <property type="project" value="TreeGrafter"/>
</dbReference>
<dbReference type="PANTHER" id="PTHR32077:SF86">
    <property type="entry name" value="FAS1 DOMAIN-CONTAINING PROTEIN SELMODRAFT_448915"/>
    <property type="match status" value="1"/>
</dbReference>
<evidence type="ECO:0000256" key="3">
    <source>
        <dbReference type="ARBA" id="ARBA00022475"/>
    </source>
</evidence>
<keyword evidence="4" id="KW-0325">Glycoprotein</keyword>
<keyword evidence="4" id="KW-0449">Lipoprotein</keyword>
<comment type="subcellular location">
    <subcellularLocation>
        <location evidence="1">Cell membrane</location>
        <topology evidence="1">Lipid-anchor</topology>
        <topology evidence="1">GPI-anchor</topology>
    </subcellularLocation>
</comment>
<feature type="domain" description="FAS1" evidence="8">
    <location>
        <begin position="5"/>
        <end position="84"/>
    </location>
</feature>
<evidence type="ECO:0000313" key="10">
    <source>
        <dbReference type="Proteomes" id="UP000594263"/>
    </source>
</evidence>
<comment type="similarity">
    <text evidence="2">Belongs to the fasciclin-like AGP family.</text>
</comment>
<dbReference type="InterPro" id="IPR036378">
    <property type="entry name" value="FAS1_dom_sf"/>
</dbReference>
<dbReference type="Gramene" id="Kaladp0053s0389.1.v1.1">
    <property type="protein sequence ID" value="Kaladp0053s0389.1.v1.1.CDS.1"/>
    <property type="gene ID" value="Kaladp0053s0389.v1.1"/>
</dbReference>
<evidence type="ECO:0000313" key="9">
    <source>
        <dbReference type="EnsemblPlants" id="Kaladp0053s0389.1.v1.1.CDS.1"/>
    </source>
</evidence>
<keyword evidence="5" id="KW-0732">Signal</keyword>
<dbReference type="PANTHER" id="PTHR32077">
    <property type="entry name" value="FASCICLIN-LIKE ARABINOGALACTAN PROTEIN"/>
    <property type="match status" value="1"/>
</dbReference>
<evidence type="ECO:0000256" key="7">
    <source>
        <dbReference type="ARBA" id="ARBA00024686"/>
    </source>
</evidence>
<dbReference type="SUPFAM" id="SSF82153">
    <property type="entry name" value="FAS1 domain"/>
    <property type="match status" value="1"/>
</dbReference>
<reference evidence="9" key="1">
    <citation type="submission" date="2021-01" db="UniProtKB">
        <authorList>
            <consortium name="EnsemblPlants"/>
        </authorList>
    </citation>
    <scope>IDENTIFICATION</scope>
</reference>
<keyword evidence="6" id="KW-0472">Membrane</keyword>
<keyword evidence="10" id="KW-1185">Reference proteome</keyword>
<dbReference type="Proteomes" id="UP000594263">
    <property type="component" value="Unplaced"/>
</dbReference>
<keyword evidence="4" id="KW-0336">GPI-anchor</keyword>
<dbReference type="EnsemblPlants" id="Kaladp0053s0389.1.v1.1">
    <property type="protein sequence ID" value="Kaladp0053s0389.1.v1.1.CDS.1"/>
    <property type="gene ID" value="Kaladp0053s0389.v1.1"/>
</dbReference>